<proteinExistence type="predicted"/>
<reference evidence="1" key="1">
    <citation type="submission" date="2018-06" db="EMBL/GenBank/DDBJ databases">
        <authorList>
            <person name="Zhirakovskaya E."/>
        </authorList>
    </citation>
    <scope>NUCLEOTIDE SEQUENCE</scope>
</reference>
<sequence>MKLHRILLTGFLGVFLMAGSAFAQNIDTNTSVTTVGSTQFGFEITAGQLETVMQATAGSLGGTNCSRVGGLLECVGTADGTSTAYVRVDGMPGSFTDSPIPGVVWAPGEQNFACGRVVGGAGNTPGGGSCRSNFSLAATFTNTQTAPEFGNGTDRDLVGIISVAVDMGSANEPGMPNGFMNFTMDPTNGEATIDQFIDHTVSLGDNDMVFTQRDTSGTFTAGTDSGINPVAVNGDLAMVSRMTLAQGGAGVGAGNTFGGLTLDVTTNFPGNGTDPGQGEFVTPGLNTGQDPDPTSGFGAEWDGFAFP</sequence>
<organism evidence="1">
    <name type="scientific">hydrothermal vent metagenome</name>
    <dbReference type="NCBI Taxonomy" id="652676"/>
    <lineage>
        <taxon>unclassified sequences</taxon>
        <taxon>metagenomes</taxon>
        <taxon>ecological metagenomes</taxon>
    </lineage>
</organism>
<protein>
    <submittedName>
        <fullName evidence="1">Uncharacterized protein</fullName>
    </submittedName>
</protein>
<dbReference type="EMBL" id="UOGF01000116">
    <property type="protein sequence ID" value="VAX33619.1"/>
    <property type="molecule type" value="Genomic_DNA"/>
</dbReference>
<dbReference type="AlphaFoldDB" id="A0A3B1CUA9"/>
<evidence type="ECO:0000313" key="1">
    <source>
        <dbReference type="EMBL" id="VAX33619.1"/>
    </source>
</evidence>
<name>A0A3B1CUA9_9ZZZZ</name>
<gene>
    <name evidence="1" type="ORF">MNBD_NITROSPIRAE01-2036</name>
</gene>
<accession>A0A3B1CUA9</accession>